<accession>A0ABW2J190</accession>
<gene>
    <name evidence="3" type="ORF">ACFQO0_00700</name>
</gene>
<feature type="chain" id="PRO_5046990335" description="DUF4148 domain-containing protein" evidence="2">
    <location>
        <begin position="27"/>
        <end position="106"/>
    </location>
</feature>
<feature type="compositionally biased region" description="Basic and acidic residues" evidence="1">
    <location>
        <begin position="41"/>
        <end position="65"/>
    </location>
</feature>
<sequence length="106" mass="11988">MNITLKRIGMTMLLASALTSATVVFAQSGVQGYAFGYGSQNDDRNRSNQDKRGGNDRRQSADRFNDNSANRNAEPSRRDPRLSPDERRALRRQIDEAGRDIYAPRR</sequence>
<name>A0ABW2J190_9BURK</name>
<evidence type="ECO:0000256" key="1">
    <source>
        <dbReference type="SAM" id="MobiDB-lite"/>
    </source>
</evidence>
<organism evidence="3 4">
    <name type="scientific">Herminiimonas aquatilis</name>
    <dbReference type="NCBI Taxonomy" id="345342"/>
    <lineage>
        <taxon>Bacteria</taxon>
        <taxon>Pseudomonadati</taxon>
        <taxon>Pseudomonadota</taxon>
        <taxon>Betaproteobacteria</taxon>
        <taxon>Burkholderiales</taxon>
        <taxon>Oxalobacteraceae</taxon>
        <taxon>Herminiimonas</taxon>
    </lineage>
</organism>
<proteinExistence type="predicted"/>
<feature type="signal peptide" evidence="2">
    <location>
        <begin position="1"/>
        <end position="26"/>
    </location>
</feature>
<evidence type="ECO:0000313" key="4">
    <source>
        <dbReference type="Proteomes" id="UP001596379"/>
    </source>
</evidence>
<keyword evidence="2" id="KW-0732">Signal</keyword>
<evidence type="ECO:0008006" key="5">
    <source>
        <dbReference type="Google" id="ProtNLM"/>
    </source>
</evidence>
<comment type="caution">
    <text evidence="3">The sequence shown here is derived from an EMBL/GenBank/DDBJ whole genome shotgun (WGS) entry which is preliminary data.</text>
</comment>
<evidence type="ECO:0000256" key="2">
    <source>
        <dbReference type="SAM" id="SignalP"/>
    </source>
</evidence>
<evidence type="ECO:0000313" key="3">
    <source>
        <dbReference type="EMBL" id="MFC7296952.1"/>
    </source>
</evidence>
<feature type="compositionally biased region" description="Basic and acidic residues" evidence="1">
    <location>
        <begin position="74"/>
        <end position="106"/>
    </location>
</feature>
<dbReference type="RefSeq" id="WP_382232081.1">
    <property type="nucleotide sequence ID" value="NZ_JBHTCC010000001.1"/>
</dbReference>
<keyword evidence="4" id="KW-1185">Reference proteome</keyword>
<feature type="region of interest" description="Disordered" evidence="1">
    <location>
        <begin position="34"/>
        <end position="106"/>
    </location>
</feature>
<dbReference type="EMBL" id="JBHTCC010000001">
    <property type="protein sequence ID" value="MFC7296952.1"/>
    <property type="molecule type" value="Genomic_DNA"/>
</dbReference>
<reference evidence="4" key="1">
    <citation type="journal article" date="2019" name="Int. J. Syst. Evol. Microbiol.">
        <title>The Global Catalogue of Microorganisms (GCM) 10K type strain sequencing project: providing services to taxonomists for standard genome sequencing and annotation.</title>
        <authorList>
            <consortium name="The Broad Institute Genomics Platform"/>
            <consortium name="The Broad Institute Genome Sequencing Center for Infectious Disease"/>
            <person name="Wu L."/>
            <person name="Ma J."/>
        </authorList>
    </citation>
    <scope>NUCLEOTIDE SEQUENCE [LARGE SCALE GENOMIC DNA]</scope>
    <source>
        <strain evidence="4">CCUG 36956</strain>
    </source>
</reference>
<protein>
    <recommendedName>
        <fullName evidence="5">DUF4148 domain-containing protein</fullName>
    </recommendedName>
</protein>
<dbReference type="Proteomes" id="UP001596379">
    <property type="component" value="Unassembled WGS sequence"/>
</dbReference>